<evidence type="ECO:0000256" key="3">
    <source>
        <dbReference type="ARBA" id="ARBA00023157"/>
    </source>
</evidence>
<dbReference type="InterPro" id="IPR003598">
    <property type="entry name" value="Ig_sub2"/>
</dbReference>
<dbReference type="PROSITE" id="PS50835">
    <property type="entry name" value="IG_LIKE"/>
    <property type="match status" value="9"/>
</dbReference>
<dbReference type="CDD" id="cd00096">
    <property type="entry name" value="Ig"/>
    <property type="match status" value="2"/>
</dbReference>
<keyword evidence="1" id="KW-0732">Signal</keyword>
<dbReference type="InterPro" id="IPR036179">
    <property type="entry name" value="Ig-like_dom_sf"/>
</dbReference>
<gene>
    <name evidence="6" type="ORF">TCNE_LOCUS18244</name>
</gene>
<feature type="domain" description="Ig-like" evidence="5">
    <location>
        <begin position="544"/>
        <end position="637"/>
    </location>
</feature>
<protein>
    <recommendedName>
        <fullName evidence="5">Ig-like domain-containing protein</fullName>
    </recommendedName>
</protein>
<evidence type="ECO:0000313" key="6">
    <source>
        <dbReference type="EMBL" id="VDM49565.1"/>
    </source>
</evidence>
<feature type="domain" description="Ig-like" evidence="5">
    <location>
        <begin position="267"/>
        <end position="353"/>
    </location>
</feature>
<feature type="domain" description="Ig-like" evidence="5">
    <location>
        <begin position="74"/>
        <end position="164"/>
    </location>
</feature>
<dbReference type="Pfam" id="PF13927">
    <property type="entry name" value="Ig_3"/>
    <property type="match status" value="7"/>
</dbReference>
<evidence type="ECO:0000256" key="1">
    <source>
        <dbReference type="ARBA" id="ARBA00022729"/>
    </source>
</evidence>
<dbReference type="InterPro" id="IPR013783">
    <property type="entry name" value="Ig-like_fold"/>
</dbReference>
<evidence type="ECO:0000256" key="4">
    <source>
        <dbReference type="ARBA" id="ARBA00023319"/>
    </source>
</evidence>
<dbReference type="PANTHER" id="PTHR12231">
    <property type="entry name" value="CTX-RELATED TYPE I TRANSMEMBRANE PROTEIN"/>
    <property type="match status" value="1"/>
</dbReference>
<feature type="domain" description="Ig-like" evidence="5">
    <location>
        <begin position="736"/>
        <end position="826"/>
    </location>
</feature>
<dbReference type="InterPro" id="IPR013151">
    <property type="entry name" value="Immunoglobulin_dom"/>
</dbReference>
<feature type="domain" description="Ig-like" evidence="5">
    <location>
        <begin position="1"/>
        <end position="68"/>
    </location>
</feature>
<name>A0A3P7IPG6_TOXCA</name>
<dbReference type="InterPro" id="IPR013106">
    <property type="entry name" value="Ig_V-set"/>
</dbReference>
<proteinExistence type="predicted"/>
<keyword evidence="3" id="KW-1015">Disulfide bond</keyword>
<dbReference type="Gene3D" id="2.60.40.10">
    <property type="entry name" value="Immunoglobulins"/>
    <property type="match status" value="9"/>
</dbReference>
<accession>A0A3P7IPG6</accession>
<dbReference type="SUPFAM" id="SSF48726">
    <property type="entry name" value="Immunoglobulin"/>
    <property type="match status" value="9"/>
</dbReference>
<feature type="domain" description="Ig-like" evidence="5">
    <location>
        <begin position="357"/>
        <end position="450"/>
    </location>
</feature>
<feature type="domain" description="Ig-like" evidence="5">
    <location>
        <begin position="168"/>
        <end position="257"/>
    </location>
</feature>
<dbReference type="InterPro" id="IPR051170">
    <property type="entry name" value="Neural/epithelial_adhesion"/>
</dbReference>
<feature type="domain" description="Ig-like" evidence="5">
    <location>
        <begin position="643"/>
        <end position="733"/>
    </location>
</feature>
<dbReference type="AlphaFoldDB" id="A0A3P7IPG6"/>
<dbReference type="InterPro" id="IPR003599">
    <property type="entry name" value="Ig_sub"/>
</dbReference>
<dbReference type="SMART" id="SM00408">
    <property type="entry name" value="IGc2"/>
    <property type="match status" value="9"/>
</dbReference>
<evidence type="ECO:0000259" key="5">
    <source>
        <dbReference type="PROSITE" id="PS50835"/>
    </source>
</evidence>
<organism evidence="6">
    <name type="scientific">Toxocara canis</name>
    <name type="common">Canine roundworm</name>
    <dbReference type="NCBI Taxonomy" id="6265"/>
    <lineage>
        <taxon>Eukaryota</taxon>
        <taxon>Metazoa</taxon>
        <taxon>Ecdysozoa</taxon>
        <taxon>Nematoda</taxon>
        <taxon>Chromadorea</taxon>
        <taxon>Rhabditida</taxon>
        <taxon>Spirurina</taxon>
        <taxon>Ascaridomorpha</taxon>
        <taxon>Ascaridoidea</taxon>
        <taxon>Toxocaridae</taxon>
        <taxon>Toxocara</taxon>
    </lineage>
</organism>
<keyword evidence="4" id="KW-0393">Immunoglobulin domain</keyword>
<dbReference type="SMART" id="SM00406">
    <property type="entry name" value="IGv"/>
    <property type="match status" value="5"/>
</dbReference>
<reference evidence="6" key="1">
    <citation type="submission" date="2018-11" db="EMBL/GenBank/DDBJ databases">
        <authorList>
            <consortium name="Pathogen Informatics"/>
        </authorList>
    </citation>
    <scope>NUCLEOTIDE SEQUENCE [LARGE SCALE GENOMIC DNA]</scope>
</reference>
<evidence type="ECO:0000256" key="2">
    <source>
        <dbReference type="ARBA" id="ARBA00022737"/>
    </source>
</evidence>
<dbReference type="InterPro" id="IPR007110">
    <property type="entry name" value="Ig-like_dom"/>
</dbReference>
<dbReference type="Pfam" id="PF00047">
    <property type="entry name" value="ig"/>
    <property type="match status" value="1"/>
</dbReference>
<dbReference type="EMBL" id="UYWY01025294">
    <property type="protein sequence ID" value="VDM49565.1"/>
    <property type="molecule type" value="Genomic_DNA"/>
</dbReference>
<dbReference type="SMART" id="SM00409">
    <property type="entry name" value="IG"/>
    <property type="match status" value="9"/>
</dbReference>
<dbReference type="Pfam" id="PF07679">
    <property type="entry name" value="I-set"/>
    <property type="match status" value="1"/>
</dbReference>
<sequence length="909" mass="98520">MRCTIPARPHAQLLWRRQDGSMLSESAFQEEGTLTIPHVKPSDSGDYVCFSEDLDSGKTLESAPAHLTVNTAAPQTHKIPSLDTPTEAVAEGETATLRCHASADVNLELHWRRQDGSPLRHAVTDKGGTLTIPNAHQSDAGAYICYAEDLENGNRVDSERVYVSVNPPRASKPVPVVENGSQRVDEGTVVTFRCNVPFKDSGEVHWRREDGNAFSSETTDVDGILTISNVRLSDEGTYICYTEDVETGERTDSAPVHLNARLVAQAPEVPVVENPSESVEQGGTVTLRCNIPGKDVELHWRREDDSSVGYDISDGDGVLKISNVQQSDAGGYICYTEDAETGERVDSAPAYITVINPEAEPAHAQQTPIVENAAETVEEGATVEFRCSIPEEEGAELHWRRQDGSALSDEAKDVNGVLTVANVRLSDAGTYICYTENPENGTRVDSSPVHLTVNPSAPETEIKPVVDNTIVLIEEGGTVTFRCSLPGTDISELHWRREDGGFLPYEATDVDGVLSIPNVQTSDAGSYICYWEDAITGDRFDSTPATLKLRNNKFQSLKHQPLEQGETITLRCSMRAQPDALLQWRREDEHSMGWHVSQDGGVLTITDVQPADAGAYICSAEDPETGETVDSAPAYLTVNPSAPARGITPQIESPTESIEEGETVTLRCNLPDNGDAEMHWRREDGGSFGYDTTDQDGVLTIANIKQSDSGAYICSAEDRETGESVDSLPAYITVNPSTTSIAPIIDNPLETVNEGETVRFRCHVPGEDIAEVQWRRQDGSPLGYGVTEEEGTLVIAQAQSSDSGSYICSIENPRGGQIDSSPAYLTVRPGSRMFASTLSLVFGRDGNPMGYGVTDEDGLLTIPRVELAEAGAYLWTVEDPESGESVESAPHTSLLMLAHACFKSDVTPL</sequence>
<feature type="domain" description="Ig-like" evidence="5">
    <location>
        <begin position="458"/>
        <end position="529"/>
    </location>
</feature>
<dbReference type="PANTHER" id="PTHR12231:SF253">
    <property type="entry name" value="DPR-INTERACTING PROTEIN ETA, ISOFORM B-RELATED"/>
    <property type="match status" value="1"/>
</dbReference>
<keyword evidence="2" id="KW-0677">Repeat</keyword>
<dbReference type="InterPro" id="IPR013098">
    <property type="entry name" value="Ig_I-set"/>
</dbReference>